<accession>A0A9D1HVN6</accession>
<reference evidence="2" key="2">
    <citation type="journal article" date="2021" name="PeerJ">
        <title>Extensive microbial diversity within the chicken gut microbiome revealed by metagenomics and culture.</title>
        <authorList>
            <person name="Gilroy R."/>
            <person name="Ravi A."/>
            <person name="Getino M."/>
            <person name="Pursley I."/>
            <person name="Horton D.L."/>
            <person name="Alikhan N.F."/>
            <person name="Baker D."/>
            <person name="Gharbi K."/>
            <person name="Hall N."/>
            <person name="Watson M."/>
            <person name="Adriaenssens E.M."/>
            <person name="Foster-Nyarko E."/>
            <person name="Jarju S."/>
            <person name="Secka A."/>
            <person name="Antonio M."/>
            <person name="Oren A."/>
            <person name="Chaudhuri R.R."/>
            <person name="La Ragione R."/>
            <person name="Hildebrand F."/>
            <person name="Pallen M.J."/>
        </authorList>
    </citation>
    <scope>NUCLEOTIDE SEQUENCE</scope>
    <source>
        <strain evidence="2">CHK197-8231</strain>
    </source>
</reference>
<proteinExistence type="predicted"/>
<dbReference type="PANTHER" id="PTHR47739">
    <property type="entry name" value="TRNA1(VAL) (ADENINE(37)-N6)-METHYLTRANSFERASE"/>
    <property type="match status" value="1"/>
</dbReference>
<dbReference type="InterPro" id="IPR029063">
    <property type="entry name" value="SAM-dependent_MTases_sf"/>
</dbReference>
<organism evidence="2 3">
    <name type="scientific">Candidatus Fimihabitans intestinipullorum</name>
    <dbReference type="NCBI Taxonomy" id="2840820"/>
    <lineage>
        <taxon>Bacteria</taxon>
        <taxon>Bacillati</taxon>
        <taxon>Mycoplasmatota</taxon>
        <taxon>Mycoplasmatota incertae sedis</taxon>
        <taxon>Candidatus Fimihabitans</taxon>
    </lineage>
</organism>
<evidence type="ECO:0000313" key="3">
    <source>
        <dbReference type="Proteomes" id="UP000824087"/>
    </source>
</evidence>
<dbReference type="InterPro" id="IPR007848">
    <property type="entry name" value="Small_mtfrase_dom"/>
</dbReference>
<comment type="caution">
    <text evidence="2">The sequence shown here is derived from an EMBL/GenBank/DDBJ whole genome shotgun (WGS) entry which is preliminary data.</text>
</comment>
<dbReference type="PANTHER" id="PTHR47739:SF1">
    <property type="entry name" value="TRNA1(VAL) (ADENINE(37)-N6)-METHYLTRANSFERASE"/>
    <property type="match status" value="1"/>
</dbReference>
<dbReference type="CDD" id="cd02440">
    <property type="entry name" value="AdoMet_MTases"/>
    <property type="match status" value="1"/>
</dbReference>
<evidence type="ECO:0000259" key="1">
    <source>
        <dbReference type="Pfam" id="PF05175"/>
    </source>
</evidence>
<dbReference type="AlphaFoldDB" id="A0A9D1HVN6"/>
<dbReference type="EMBL" id="DVML01000034">
    <property type="protein sequence ID" value="HIU23147.1"/>
    <property type="molecule type" value="Genomic_DNA"/>
</dbReference>
<dbReference type="Gene3D" id="3.40.50.150">
    <property type="entry name" value="Vaccinia Virus protein VP39"/>
    <property type="match status" value="1"/>
</dbReference>
<sequence length="240" mass="27359">MEVINDLLEYNNLKIIQNPSMFSFSLDSVLLANFVKLNPTINKILDIGCGNAPIPMILSTKTNADIVGVEIQEKVADMAKRSVAYNHLEKQISIYCQDIKEYAKKTESDTYDVITCNPPFFKVTKNSHLNEKLYKTIARHEVALNLEDIFKIAKKLLKNNGTVSIVHRPERLVEIIDAMKQNNIEPKRMQLVYPRVFQEANILLIEGTKNGKPGLTIEPPIYSHEDDGSYTEQIKKYFKG</sequence>
<name>A0A9D1HVN6_9BACT</name>
<dbReference type="Proteomes" id="UP000824087">
    <property type="component" value="Unassembled WGS sequence"/>
</dbReference>
<feature type="domain" description="Methyltransferase small" evidence="1">
    <location>
        <begin position="13"/>
        <end position="168"/>
    </location>
</feature>
<dbReference type="Pfam" id="PF05175">
    <property type="entry name" value="MTS"/>
    <property type="match status" value="1"/>
</dbReference>
<dbReference type="GO" id="GO:0008168">
    <property type="term" value="F:methyltransferase activity"/>
    <property type="evidence" value="ECO:0007669"/>
    <property type="project" value="InterPro"/>
</dbReference>
<dbReference type="InterPro" id="IPR050210">
    <property type="entry name" value="tRNA_Adenine-N(6)_MTase"/>
</dbReference>
<evidence type="ECO:0000313" key="2">
    <source>
        <dbReference type="EMBL" id="HIU23147.1"/>
    </source>
</evidence>
<reference evidence="2" key="1">
    <citation type="submission" date="2020-10" db="EMBL/GenBank/DDBJ databases">
        <authorList>
            <person name="Gilroy R."/>
        </authorList>
    </citation>
    <scope>NUCLEOTIDE SEQUENCE</scope>
    <source>
        <strain evidence="2">CHK197-8231</strain>
    </source>
</reference>
<protein>
    <submittedName>
        <fullName evidence="2">tRNA1(Val) (Adenine(37)-N6)-methyltransferase</fullName>
    </submittedName>
</protein>
<dbReference type="SUPFAM" id="SSF53335">
    <property type="entry name" value="S-adenosyl-L-methionine-dependent methyltransferases"/>
    <property type="match status" value="1"/>
</dbReference>
<gene>
    <name evidence="2" type="ORF">IAD49_06140</name>
</gene>